<dbReference type="InterPro" id="IPR036953">
    <property type="entry name" value="GreA/GreB_C_sf"/>
</dbReference>
<comment type="caution">
    <text evidence="2">The sequence shown here is derived from an EMBL/GenBank/DDBJ whole genome shotgun (WGS) entry which is preliminary data.</text>
</comment>
<dbReference type="InterPro" id="IPR023459">
    <property type="entry name" value="Tscrpt_elong_fac_GreA/B_fam"/>
</dbReference>
<dbReference type="GO" id="GO:0032784">
    <property type="term" value="P:regulation of DNA-templated transcription elongation"/>
    <property type="evidence" value="ECO:0007669"/>
    <property type="project" value="InterPro"/>
</dbReference>
<evidence type="ECO:0000313" key="2">
    <source>
        <dbReference type="EMBL" id="OPJ57057.1"/>
    </source>
</evidence>
<name>A0A1V4IC06_9FIRM</name>
<dbReference type="RefSeq" id="WP_158080440.1">
    <property type="nucleotide sequence ID" value="NZ_MZGW01000001.1"/>
</dbReference>
<organism evidence="2 3">
    <name type="scientific">Alkalithermobacter paradoxus</name>
    <dbReference type="NCBI Taxonomy" id="29349"/>
    <lineage>
        <taxon>Bacteria</taxon>
        <taxon>Bacillati</taxon>
        <taxon>Bacillota</taxon>
        <taxon>Clostridia</taxon>
        <taxon>Peptostreptococcales</taxon>
        <taxon>Tepidibacteraceae</taxon>
        <taxon>Alkalithermobacter</taxon>
    </lineage>
</organism>
<sequence length="98" mass="11235">MISRDINNIDPEALIISILEEHMRNRIVTGCNVLLHDYKYDEQISYHIVDSHKADILENKISEVSPLGKALIGRKCGDEIEIDAPDGKEKYKILSWSR</sequence>
<dbReference type="EMBL" id="MZGW01000001">
    <property type="protein sequence ID" value="OPJ57057.1"/>
    <property type="molecule type" value="Genomic_DNA"/>
</dbReference>
<dbReference type="STRING" id="29349.CLOTH_03390"/>
<dbReference type="Proteomes" id="UP000190140">
    <property type="component" value="Unassembled WGS sequence"/>
</dbReference>
<dbReference type="PANTHER" id="PTHR30437:SF4">
    <property type="entry name" value="TRANSCRIPTION ELONGATION FACTOR GREA"/>
    <property type="match status" value="1"/>
</dbReference>
<dbReference type="AlphaFoldDB" id="A0A1V4IC06"/>
<dbReference type="GO" id="GO:0003677">
    <property type="term" value="F:DNA binding"/>
    <property type="evidence" value="ECO:0007669"/>
    <property type="project" value="InterPro"/>
</dbReference>
<dbReference type="SUPFAM" id="SSF54534">
    <property type="entry name" value="FKBP-like"/>
    <property type="match status" value="1"/>
</dbReference>
<evidence type="ECO:0000259" key="1">
    <source>
        <dbReference type="Pfam" id="PF01272"/>
    </source>
</evidence>
<dbReference type="OrthoDB" id="192847at2"/>
<evidence type="ECO:0000313" key="3">
    <source>
        <dbReference type="Proteomes" id="UP000190140"/>
    </source>
</evidence>
<dbReference type="InterPro" id="IPR001437">
    <property type="entry name" value="Tscrpt_elong_fac_GreA/B_C"/>
</dbReference>
<accession>A0A1V4IC06</accession>
<dbReference type="InterPro" id="IPR018151">
    <property type="entry name" value="TF_GreA/GreB_CS"/>
</dbReference>
<dbReference type="Pfam" id="PF01272">
    <property type="entry name" value="GreA_GreB"/>
    <property type="match status" value="1"/>
</dbReference>
<dbReference type="GO" id="GO:0006354">
    <property type="term" value="P:DNA-templated transcription elongation"/>
    <property type="evidence" value="ECO:0007669"/>
    <property type="project" value="TreeGrafter"/>
</dbReference>
<reference evidence="2 3" key="1">
    <citation type="submission" date="2017-03" db="EMBL/GenBank/DDBJ databases">
        <title>Genome sequence of Clostridium thermoalcaliphilum DSM 7309.</title>
        <authorList>
            <person name="Poehlein A."/>
            <person name="Daniel R."/>
        </authorList>
    </citation>
    <scope>NUCLEOTIDE SEQUENCE [LARGE SCALE GENOMIC DNA]</scope>
    <source>
        <strain evidence="2 3">DSM 7309</strain>
    </source>
</reference>
<protein>
    <submittedName>
        <fullName evidence="2">Transcription inhibitor protein Gfh1</fullName>
    </submittedName>
</protein>
<keyword evidence="3" id="KW-1185">Reference proteome</keyword>
<dbReference type="GO" id="GO:0070063">
    <property type="term" value="F:RNA polymerase binding"/>
    <property type="evidence" value="ECO:0007669"/>
    <property type="project" value="InterPro"/>
</dbReference>
<dbReference type="Gene3D" id="3.10.50.30">
    <property type="entry name" value="Transcription elongation factor, GreA/GreB, C-terminal domain"/>
    <property type="match status" value="1"/>
</dbReference>
<feature type="domain" description="Transcription elongation factor GreA/GreB C-terminal" evidence="1">
    <location>
        <begin position="25"/>
        <end position="95"/>
    </location>
</feature>
<proteinExistence type="predicted"/>
<dbReference type="PROSITE" id="PS00830">
    <property type="entry name" value="GREAB_2"/>
    <property type="match status" value="1"/>
</dbReference>
<gene>
    <name evidence="2" type="primary">gfh1</name>
    <name evidence="2" type="ORF">CLOTH_03390</name>
</gene>
<dbReference type="PANTHER" id="PTHR30437">
    <property type="entry name" value="TRANSCRIPTION ELONGATION FACTOR GREA"/>
    <property type="match status" value="1"/>
</dbReference>